<feature type="compositionally biased region" description="Low complexity" evidence="1">
    <location>
        <begin position="218"/>
        <end position="228"/>
    </location>
</feature>
<feature type="region of interest" description="Disordered" evidence="1">
    <location>
        <begin position="170"/>
        <end position="194"/>
    </location>
</feature>
<accession>A0A835T148</accession>
<dbReference type="AlphaFoldDB" id="A0A835T148"/>
<keyword evidence="3" id="KW-1185">Reference proteome</keyword>
<evidence type="ECO:0000256" key="1">
    <source>
        <dbReference type="SAM" id="MobiDB-lite"/>
    </source>
</evidence>
<comment type="caution">
    <text evidence="2">The sequence shown here is derived from an EMBL/GenBank/DDBJ whole genome shotgun (WGS) entry which is preliminary data.</text>
</comment>
<feature type="compositionally biased region" description="Low complexity" evidence="1">
    <location>
        <begin position="170"/>
        <end position="183"/>
    </location>
</feature>
<feature type="region of interest" description="Disordered" evidence="1">
    <location>
        <begin position="354"/>
        <end position="373"/>
    </location>
</feature>
<dbReference type="PANTHER" id="PTHR40613:SF1">
    <property type="entry name" value="CYTOPLASMIC PROTEIN"/>
    <property type="match status" value="1"/>
</dbReference>
<gene>
    <name evidence="2" type="ORF">HYH02_011295</name>
</gene>
<dbReference type="InterPro" id="IPR024530">
    <property type="entry name" value="QSregVF_b"/>
</dbReference>
<dbReference type="PANTHER" id="PTHR40613">
    <property type="match status" value="1"/>
</dbReference>
<organism evidence="2 3">
    <name type="scientific">Chlamydomonas schloesseri</name>
    <dbReference type="NCBI Taxonomy" id="2026947"/>
    <lineage>
        <taxon>Eukaryota</taxon>
        <taxon>Viridiplantae</taxon>
        <taxon>Chlorophyta</taxon>
        <taxon>core chlorophytes</taxon>
        <taxon>Chlorophyceae</taxon>
        <taxon>CS clade</taxon>
        <taxon>Chlamydomonadales</taxon>
        <taxon>Chlamydomonadaceae</taxon>
        <taxon>Chlamydomonas</taxon>
    </lineage>
</organism>
<feature type="region of interest" description="Disordered" evidence="1">
    <location>
        <begin position="218"/>
        <end position="255"/>
    </location>
</feature>
<dbReference type="Proteomes" id="UP000613740">
    <property type="component" value="Unassembled WGS sequence"/>
</dbReference>
<reference evidence="2" key="1">
    <citation type="journal article" date="2020" name="bioRxiv">
        <title>Comparative genomics of Chlamydomonas.</title>
        <authorList>
            <person name="Craig R.J."/>
            <person name="Hasan A.R."/>
            <person name="Ness R.W."/>
            <person name="Keightley P.D."/>
        </authorList>
    </citation>
    <scope>NUCLEOTIDE SEQUENCE</scope>
    <source>
        <strain evidence="2">CCAP 11/173</strain>
    </source>
</reference>
<dbReference type="EMBL" id="JAEHOD010000047">
    <property type="protein sequence ID" value="KAG2437032.1"/>
    <property type="molecule type" value="Genomic_DNA"/>
</dbReference>
<evidence type="ECO:0000313" key="2">
    <source>
        <dbReference type="EMBL" id="KAG2437032.1"/>
    </source>
</evidence>
<proteinExistence type="predicted"/>
<protein>
    <submittedName>
        <fullName evidence="2">Uncharacterized protein</fullName>
    </submittedName>
</protein>
<dbReference type="OrthoDB" id="549711at2759"/>
<feature type="compositionally biased region" description="Low complexity" evidence="1">
    <location>
        <begin position="273"/>
        <end position="285"/>
    </location>
</feature>
<evidence type="ECO:0000313" key="3">
    <source>
        <dbReference type="Proteomes" id="UP000613740"/>
    </source>
</evidence>
<name>A0A835T148_9CHLO</name>
<dbReference type="Pfam" id="PF12843">
    <property type="entry name" value="QSregVF_b"/>
    <property type="match status" value="1"/>
</dbReference>
<sequence>MKNGRSYLHYRMSGPYPPEFRDRLPELLRDSEACDDAHEREADSWKTLMHLMVRGCLTRRFFPDPPASAYQPANGGGSTSRGDVERAEYLTGAMHAMLQAGFDPHAPDAQGTTVVQLLTQGRRQYSQEAAELAGTGRVGAIRALLNMLSAINGALAACGHTSAAAPAADASTAAGPSTPAAAAGKRRIQTQQESPVGVAAAAAGAAAAEAMTPAAAAGSRADAAAAPDAPRKRARSTSGEAAASTCGPPVKQEHGRGAVAVKLEDAAGAATEAVAGGTAGGPATARIAIKPEPGTPGAAVGGTCGPAAWATPATAAAVKQEAPSVMGSAAWGATATAVKQEPLVTPAASACSGAARTAAAPGRPPQPQWEPEQETVVGTDQEQPVPVMPFGQHAGRPLTHLPASYVCWMCQQQGFFSGSTQRQELCLQMLDLDLIQPAAPGAVSPVTEHEYDSGYQPVWRVAPATPEEKAAAEAATMEWGKHEGDLLSELPSDYIGWMCNIAEGFWDLDQARKRKLLRHLEVLGRVRYTEEGRVVRAGGERSARRHGFGSYFGYEAACRGAPCGGWCADYSDDEF</sequence>
<feature type="region of interest" description="Disordered" evidence="1">
    <location>
        <begin position="273"/>
        <end position="301"/>
    </location>
</feature>